<accession>A0A3S2VRU4</accession>
<proteinExistence type="predicted"/>
<reference evidence="4" key="1">
    <citation type="submission" date="2019-01" db="EMBL/GenBank/DDBJ databases">
        <title>Gri0909 isolated from a small marine red alga.</title>
        <authorList>
            <person name="Kim J."/>
            <person name="Jeong S.E."/>
            <person name="Jeon C.O."/>
        </authorList>
    </citation>
    <scope>NUCLEOTIDE SEQUENCE [LARGE SCALE GENOMIC DNA]</scope>
    <source>
        <strain evidence="4">Gri0909</strain>
    </source>
</reference>
<keyword evidence="4" id="KW-1185">Reference proteome</keyword>
<evidence type="ECO:0000256" key="1">
    <source>
        <dbReference type="ARBA" id="ARBA00000085"/>
    </source>
</evidence>
<dbReference type="InterPro" id="IPR003661">
    <property type="entry name" value="HisK_dim/P_dom"/>
</dbReference>
<sequence>MNDKQPPRRETIALNTKLEEDFVAPLTAMRGALEILRDYPELAEEERVRFAEKALRGCARLEASVRHLGDVLYADKDAATRAKPTPSEHAKRVKLNYDDRLIDLDLSGIQFSSPEMVNEFFDTVDQIIEDTGTDWFFVVNYACRIWPEAWIAFAHRAKKINVSFSLGTVRYVDVSDNDPWARAAADDPTIHSSRDDALAEISAMRSGRSR</sequence>
<dbReference type="EC" id="2.7.13.3" evidence="2"/>
<organism evidence="3 4">
    <name type="scientific">Hwanghaeella grinnelliae</name>
    <dbReference type="NCBI Taxonomy" id="2500179"/>
    <lineage>
        <taxon>Bacteria</taxon>
        <taxon>Pseudomonadati</taxon>
        <taxon>Pseudomonadota</taxon>
        <taxon>Alphaproteobacteria</taxon>
        <taxon>Rhodospirillales</taxon>
        <taxon>Rhodospirillaceae</taxon>
        <taxon>Hwanghaeella</taxon>
    </lineage>
</organism>
<protein>
    <recommendedName>
        <fullName evidence="2">histidine kinase</fullName>
        <ecNumber evidence="2">2.7.13.3</ecNumber>
    </recommendedName>
</protein>
<name>A0A3S2VRU4_9PROT</name>
<dbReference type="Proteomes" id="UP000287447">
    <property type="component" value="Unassembled WGS sequence"/>
</dbReference>
<dbReference type="CDD" id="cd00082">
    <property type="entry name" value="HisKA"/>
    <property type="match status" value="1"/>
</dbReference>
<evidence type="ECO:0000313" key="3">
    <source>
        <dbReference type="EMBL" id="RVU38247.1"/>
    </source>
</evidence>
<evidence type="ECO:0000313" key="4">
    <source>
        <dbReference type="Proteomes" id="UP000287447"/>
    </source>
</evidence>
<comment type="catalytic activity">
    <reaction evidence="1">
        <text>ATP + protein L-histidine = ADP + protein N-phospho-L-histidine.</text>
        <dbReference type="EC" id="2.7.13.3"/>
    </reaction>
</comment>
<comment type="caution">
    <text evidence="3">The sequence shown here is derived from an EMBL/GenBank/DDBJ whole genome shotgun (WGS) entry which is preliminary data.</text>
</comment>
<dbReference type="AlphaFoldDB" id="A0A3S2VRU4"/>
<gene>
    <name evidence="3" type="ORF">EOI86_02830</name>
</gene>
<dbReference type="OrthoDB" id="7820300at2"/>
<dbReference type="EMBL" id="SADE01000001">
    <property type="protein sequence ID" value="RVU38247.1"/>
    <property type="molecule type" value="Genomic_DNA"/>
</dbReference>
<dbReference type="RefSeq" id="WP_127763619.1">
    <property type="nucleotide sequence ID" value="NZ_SADE01000001.1"/>
</dbReference>
<dbReference type="GO" id="GO:0000155">
    <property type="term" value="F:phosphorelay sensor kinase activity"/>
    <property type="evidence" value="ECO:0007669"/>
    <property type="project" value="InterPro"/>
</dbReference>
<evidence type="ECO:0000256" key="2">
    <source>
        <dbReference type="ARBA" id="ARBA00012438"/>
    </source>
</evidence>